<dbReference type="PANTHER" id="PTHR30349">
    <property type="entry name" value="PHAGE INTEGRASE-RELATED"/>
    <property type="match status" value="1"/>
</dbReference>
<reference evidence="5 6" key="1">
    <citation type="submission" date="2018-08" db="EMBL/GenBank/DDBJ databases">
        <title>A genome reference for cultivated species of the human gut microbiota.</title>
        <authorList>
            <person name="Zou Y."/>
            <person name="Xue W."/>
            <person name="Luo G."/>
        </authorList>
    </citation>
    <scope>NUCLEOTIDE SEQUENCE [LARGE SCALE GENOMIC DNA]</scope>
    <source>
        <strain evidence="5 6">AM31-16AC</strain>
    </source>
</reference>
<evidence type="ECO:0000256" key="2">
    <source>
        <dbReference type="ARBA" id="ARBA00023125"/>
    </source>
</evidence>
<dbReference type="GO" id="GO:0006310">
    <property type="term" value="P:DNA recombination"/>
    <property type="evidence" value="ECO:0007669"/>
    <property type="project" value="UniProtKB-KW"/>
</dbReference>
<protein>
    <submittedName>
        <fullName evidence="5">Site-specific integrase</fullName>
    </submittedName>
</protein>
<evidence type="ECO:0000256" key="3">
    <source>
        <dbReference type="ARBA" id="ARBA00023172"/>
    </source>
</evidence>
<dbReference type="Gene3D" id="1.10.150.130">
    <property type="match status" value="1"/>
</dbReference>
<dbReference type="Proteomes" id="UP000284689">
    <property type="component" value="Unassembled WGS sequence"/>
</dbReference>
<dbReference type="Gene3D" id="1.10.443.10">
    <property type="entry name" value="Intergrase catalytic core"/>
    <property type="match status" value="1"/>
</dbReference>
<dbReference type="Pfam" id="PF00589">
    <property type="entry name" value="Phage_integrase"/>
    <property type="match status" value="1"/>
</dbReference>
<proteinExistence type="inferred from homology"/>
<gene>
    <name evidence="5" type="ORF">DW794_05855</name>
</gene>
<sequence length="406" mass="47283">MRMIFKVSYYVRSNYENKQGKSPLMIRIFLNGEMLNVGSSGIYIDKKLWNNSTNRVKGRGSESLNLNAQLDNISNSLQMIFKKHEFDEDLTLDKIKSIFLGKNKVKTTFVEFYDKYLEDIKAQVGAGKSIALYHKYSAARNHFVNFLHAKYGRRDLMPSELTHLIIHDFEIYLKTVVSLRSNSATKTLKFFKTVVIFAQKCGVMTHDPFLNHHFHLEPVDRGFLTDEEIQRIMQKDFEIPRLEMVRDVFIFSCFCGLAYIDVAHLTQENIITLDNRPWIIINRQKTNVQSNIPLLEIPRMILDKYKGKIKENRLLPVLSNQKINAYLKEIADLCGIKKRLSYHTARHTFATMLLSKGVPIESVSKMLGHTNIKTTQIYARITNKKIEQDMMQVADKFDGFRNYFIN</sequence>
<dbReference type="PROSITE" id="PS51898">
    <property type="entry name" value="TYR_RECOMBINASE"/>
    <property type="match status" value="1"/>
</dbReference>
<dbReference type="AlphaFoldDB" id="A0A414FNL7"/>
<organism evidence="5 6">
    <name type="scientific">Bacteroides caccae</name>
    <dbReference type="NCBI Taxonomy" id="47678"/>
    <lineage>
        <taxon>Bacteria</taxon>
        <taxon>Pseudomonadati</taxon>
        <taxon>Bacteroidota</taxon>
        <taxon>Bacteroidia</taxon>
        <taxon>Bacteroidales</taxon>
        <taxon>Bacteroidaceae</taxon>
        <taxon>Bacteroides</taxon>
    </lineage>
</organism>
<dbReference type="InterPro" id="IPR050090">
    <property type="entry name" value="Tyrosine_recombinase_XerCD"/>
</dbReference>
<evidence type="ECO:0000259" key="4">
    <source>
        <dbReference type="PROSITE" id="PS51898"/>
    </source>
</evidence>
<evidence type="ECO:0000313" key="5">
    <source>
        <dbReference type="EMBL" id="RHD51101.1"/>
    </source>
</evidence>
<dbReference type="SUPFAM" id="SSF56349">
    <property type="entry name" value="DNA breaking-rejoining enzymes"/>
    <property type="match status" value="1"/>
</dbReference>
<comment type="similarity">
    <text evidence="1">Belongs to the 'phage' integrase family.</text>
</comment>
<dbReference type="CDD" id="cd01185">
    <property type="entry name" value="INTN1_C_like"/>
    <property type="match status" value="1"/>
</dbReference>
<comment type="caution">
    <text evidence="5">The sequence shown here is derived from an EMBL/GenBank/DDBJ whole genome shotgun (WGS) entry which is preliminary data.</text>
</comment>
<dbReference type="GO" id="GO:0015074">
    <property type="term" value="P:DNA integration"/>
    <property type="evidence" value="ECO:0007669"/>
    <property type="project" value="InterPro"/>
</dbReference>
<dbReference type="EMBL" id="QSJD01000006">
    <property type="protein sequence ID" value="RHD51101.1"/>
    <property type="molecule type" value="Genomic_DNA"/>
</dbReference>
<dbReference type="PANTHER" id="PTHR30349:SF64">
    <property type="entry name" value="PROPHAGE INTEGRASE INTD-RELATED"/>
    <property type="match status" value="1"/>
</dbReference>
<accession>A0A414FNL7</accession>
<evidence type="ECO:0000256" key="1">
    <source>
        <dbReference type="ARBA" id="ARBA00008857"/>
    </source>
</evidence>
<evidence type="ECO:0000313" key="6">
    <source>
        <dbReference type="Proteomes" id="UP000284689"/>
    </source>
</evidence>
<dbReference type="Pfam" id="PF17293">
    <property type="entry name" value="Arm-DNA-bind_5"/>
    <property type="match status" value="1"/>
</dbReference>
<dbReference type="InterPro" id="IPR002104">
    <property type="entry name" value="Integrase_catalytic"/>
</dbReference>
<feature type="domain" description="Tyr recombinase" evidence="4">
    <location>
        <begin position="219"/>
        <end position="391"/>
    </location>
</feature>
<dbReference type="RefSeq" id="WP_122264304.1">
    <property type="nucleotide sequence ID" value="NZ_QSJD01000006.1"/>
</dbReference>
<keyword evidence="3" id="KW-0233">DNA recombination</keyword>
<dbReference type="GO" id="GO:0003677">
    <property type="term" value="F:DNA binding"/>
    <property type="evidence" value="ECO:0007669"/>
    <property type="project" value="UniProtKB-KW"/>
</dbReference>
<dbReference type="InterPro" id="IPR013762">
    <property type="entry name" value="Integrase-like_cat_sf"/>
</dbReference>
<dbReference type="Pfam" id="PF13102">
    <property type="entry name" value="Phage_int_SAM_5"/>
    <property type="match status" value="1"/>
</dbReference>
<dbReference type="InterPro" id="IPR035386">
    <property type="entry name" value="Arm-DNA-bind_5"/>
</dbReference>
<keyword evidence="2" id="KW-0238">DNA-binding</keyword>
<dbReference type="InterPro" id="IPR025269">
    <property type="entry name" value="SAM-like_dom"/>
</dbReference>
<name>A0A414FNL7_9BACE</name>
<dbReference type="InterPro" id="IPR011010">
    <property type="entry name" value="DNA_brk_join_enz"/>
</dbReference>
<dbReference type="InterPro" id="IPR010998">
    <property type="entry name" value="Integrase_recombinase_N"/>
</dbReference>